<dbReference type="EMBL" id="PDKW01000040">
    <property type="protein sequence ID" value="PGH57124.1"/>
    <property type="molecule type" value="Genomic_DNA"/>
</dbReference>
<name>A0A2B8B763_9PROT</name>
<dbReference type="PANTHER" id="PTHR30024:SF2">
    <property type="entry name" value="ABC TRANSPORTER SUBSTRATE-BINDING PROTEIN"/>
    <property type="match status" value="1"/>
</dbReference>
<accession>A0A2B8B763</accession>
<reference evidence="2" key="1">
    <citation type="submission" date="2017-10" db="EMBL/GenBank/DDBJ databases">
        <authorList>
            <person name="Kravchenko I.K."/>
            <person name="Grouzdev D.S."/>
        </authorList>
    </citation>
    <scope>NUCLEOTIDE SEQUENCE [LARGE SCALE GENOMIC DNA]</scope>
    <source>
        <strain evidence="2">B2</strain>
    </source>
</reference>
<protein>
    <submittedName>
        <fullName evidence="1">ABC transporter substrate-binding protein</fullName>
    </submittedName>
</protein>
<organism evidence="1 2">
    <name type="scientific">Azospirillum palustre</name>
    <dbReference type="NCBI Taxonomy" id="2044885"/>
    <lineage>
        <taxon>Bacteria</taxon>
        <taxon>Pseudomonadati</taxon>
        <taxon>Pseudomonadota</taxon>
        <taxon>Alphaproteobacteria</taxon>
        <taxon>Rhodospirillales</taxon>
        <taxon>Azospirillaceae</taxon>
        <taxon>Azospirillum</taxon>
    </lineage>
</organism>
<dbReference type="SUPFAM" id="SSF53850">
    <property type="entry name" value="Periplasmic binding protein-like II"/>
    <property type="match status" value="1"/>
</dbReference>
<dbReference type="OrthoDB" id="6788250at2"/>
<dbReference type="PROSITE" id="PS51318">
    <property type="entry name" value="TAT"/>
    <property type="match status" value="1"/>
</dbReference>
<dbReference type="InterPro" id="IPR006311">
    <property type="entry name" value="TAT_signal"/>
</dbReference>
<dbReference type="PANTHER" id="PTHR30024">
    <property type="entry name" value="ALIPHATIC SULFONATES-BINDING PROTEIN-RELATED"/>
    <property type="match status" value="1"/>
</dbReference>
<proteinExistence type="predicted"/>
<dbReference type="Gene3D" id="3.40.190.10">
    <property type="entry name" value="Periplasmic binding protein-like II"/>
    <property type="match status" value="2"/>
</dbReference>
<dbReference type="AlphaFoldDB" id="A0A2B8B763"/>
<keyword evidence="2" id="KW-1185">Reference proteome</keyword>
<evidence type="ECO:0000313" key="1">
    <source>
        <dbReference type="EMBL" id="PGH57124.1"/>
    </source>
</evidence>
<sequence length="356" mass="38446">MHRMGQLMTKPFSIRRRTLLGTALLLAGGIAASMPQVARAEATEVRFARNLGLGYLPLYVMQDKGLVEKQARAAGLGEVKASYTPLGNPTTITEATLSGNADFGAAGVPAFIIAWDKTRGDKTRGNANLRGLAALNAQPAYLNTNRAEVKTLKDFTDKDRIVVPSVRASYQAIVLQIAAEQTFGPGQHARLDPQTVSLAHPDGTAALLSGKTEITAHFTSPPFQDQQLRDPKIHKVLSSYDVLGGPASFSALWTSTAFHDANPKLTKAVLAALEESVALIKADPQDAARAYIRIENSRLGVEEVAAMIAHPEISYDLTPRGIGTFTDFMARIGSIRNRPADWRDLFFADIHDRTGS</sequence>
<comment type="caution">
    <text evidence="1">The sequence shown here is derived from an EMBL/GenBank/DDBJ whole genome shotgun (WGS) entry which is preliminary data.</text>
</comment>
<gene>
    <name evidence="1" type="ORF">CRT60_11595</name>
</gene>
<dbReference type="Proteomes" id="UP000225379">
    <property type="component" value="Unassembled WGS sequence"/>
</dbReference>
<evidence type="ECO:0000313" key="2">
    <source>
        <dbReference type="Proteomes" id="UP000225379"/>
    </source>
</evidence>